<dbReference type="Proteomes" id="UP000219453">
    <property type="component" value="Unassembled WGS sequence"/>
</dbReference>
<dbReference type="AlphaFoldDB" id="A0A285NUN6"/>
<dbReference type="Pfam" id="PF23928">
    <property type="entry name" value="DUF7266"/>
    <property type="match status" value="1"/>
</dbReference>
<reference evidence="1 2" key="1">
    <citation type="submission" date="2017-09" db="EMBL/GenBank/DDBJ databases">
        <authorList>
            <person name="Ehlers B."/>
            <person name="Leendertz F.H."/>
        </authorList>
    </citation>
    <scope>NUCLEOTIDE SEQUENCE [LARGE SCALE GENOMIC DNA]</scope>
    <source>
        <strain evidence="1 2">DSM 27208</strain>
    </source>
</reference>
<organism evidence="1 2">
    <name type="scientific">Natronoarchaeum philippinense</name>
    <dbReference type="NCBI Taxonomy" id="558529"/>
    <lineage>
        <taxon>Archaea</taxon>
        <taxon>Methanobacteriati</taxon>
        <taxon>Methanobacteriota</taxon>
        <taxon>Stenosarchaea group</taxon>
        <taxon>Halobacteria</taxon>
        <taxon>Halobacteriales</taxon>
        <taxon>Natronoarchaeaceae</taxon>
    </lineage>
</organism>
<gene>
    <name evidence="1" type="ORF">SAMN06269185_1843</name>
</gene>
<dbReference type="OrthoDB" id="306663at2157"/>
<proteinExistence type="predicted"/>
<accession>A0A285NUN6</accession>
<dbReference type="InterPro" id="IPR055690">
    <property type="entry name" value="DUF7266"/>
</dbReference>
<name>A0A285NUN6_NATPI</name>
<protein>
    <submittedName>
        <fullName evidence="1">Uncharacterized protein</fullName>
    </submittedName>
</protein>
<evidence type="ECO:0000313" key="2">
    <source>
        <dbReference type="Proteomes" id="UP000219453"/>
    </source>
</evidence>
<dbReference type="EMBL" id="OBEJ01000002">
    <property type="protein sequence ID" value="SNZ12633.1"/>
    <property type="molecule type" value="Genomic_DNA"/>
</dbReference>
<sequence length="167" mass="17403">MPEPSQPPAKRRSGGTFTATTRAASPVVGKALEAGIVILYIGLLTTTLYAGAIPEYRSAAAQEVADRTLADASAELRAAIPHNATAVNATTRLELPRTIGSSAYTIRVTSGRLVLEHPHPSVGGKTPLALPESVETVDGHWDSQESANVRVRDSPNGLVVRLGGEGS</sequence>
<dbReference type="RefSeq" id="WP_097008771.1">
    <property type="nucleotide sequence ID" value="NZ_OBEJ01000002.1"/>
</dbReference>
<keyword evidence="2" id="KW-1185">Reference proteome</keyword>
<evidence type="ECO:0000313" key="1">
    <source>
        <dbReference type="EMBL" id="SNZ12633.1"/>
    </source>
</evidence>